<proteinExistence type="inferred from homology"/>
<comment type="caution">
    <text evidence="5">The sequence shown here is derived from an EMBL/GenBank/DDBJ whole genome shotgun (WGS) entry which is preliminary data.</text>
</comment>
<dbReference type="Pfam" id="PF20463">
    <property type="entry name" value="PDH_C"/>
    <property type="match status" value="1"/>
</dbReference>
<keyword evidence="6" id="KW-1185">Reference proteome</keyword>
<sequence length="282" mass="31065">MQVFINGLGLIGGSIAKIMQQSTVNTTITGFDVNVKNIDILHQAGVITPVKNFAQGAQNADVIVLAASINVIKQNLVTLATLPLHSNVLVTDVGSSKVSIMQTVKELKNLNFNFLGGHPMAGSHLSGSEYSKVDLFQHHQYFLVNENATDDQVNRFKQLMQPAMVNFQSLKANQHDELVSLVSHLPHALVFNMMNSINNLAKSEALDLSLAGGGLFDTTRIAMGNPQMWTDILLNNSTKLVNQISAYQKSLEHFKQAIENQDATQLMQEIKQANLARRRMEE</sequence>
<feature type="domain" description="Prephenate/arogenate dehydrogenase" evidence="4">
    <location>
        <begin position="1"/>
        <end position="282"/>
    </location>
</feature>
<dbReference type="SUPFAM" id="SSF51735">
    <property type="entry name" value="NAD(P)-binding Rossmann-fold domains"/>
    <property type="match status" value="1"/>
</dbReference>
<dbReference type="Pfam" id="PF02153">
    <property type="entry name" value="PDH_N"/>
    <property type="match status" value="1"/>
</dbReference>
<evidence type="ECO:0000256" key="1">
    <source>
        <dbReference type="ARBA" id="ARBA00007964"/>
    </source>
</evidence>
<evidence type="ECO:0000256" key="3">
    <source>
        <dbReference type="ARBA" id="ARBA00029440"/>
    </source>
</evidence>
<dbReference type="InterPro" id="IPR046825">
    <property type="entry name" value="PDH_C"/>
</dbReference>
<accession>A0ABT0I277</accession>
<dbReference type="SUPFAM" id="SSF48179">
    <property type="entry name" value="6-phosphogluconate dehydrogenase C-terminal domain-like"/>
    <property type="match status" value="1"/>
</dbReference>
<dbReference type="Gene3D" id="1.10.3660.10">
    <property type="entry name" value="6-phosphogluconate dehydrogenase C-terminal like domain"/>
    <property type="match status" value="1"/>
</dbReference>
<dbReference type="InterPro" id="IPR046826">
    <property type="entry name" value="PDH_N"/>
</dbReference>
<dbReference type="InterPro" id="IPR050812">
    <property type="entry name" value="Preph/Arog_dehydrog"/>
</dbReference>
<evidence type="ECO:0000313" key="6">
    <source>
        <dbReference type="Proteomes" id="UP001522905"/>
    </source>
</evidence>
<dbReference type="RefSeq" id="WP_220728472.1">
    <property type="nucleotide sequence ID" value="NZ_BPLM01000011.1"/>
</dbReference>
<dbReference type="InterPro" id="IPR008927">
    <property type="entry name" value="6-PGluconate_DH-like_C_sf"/>
</dbReference>
<keyword evidence="2" id="KW-0560">Oxidoreductase</keyword>
<protein>
    <submittedName>
        <fullName evidence="5">Prephenate dehydrogenase/arogenate dehydrogenase family protein</fullName>
    </submittedName>
</protein>
<evidence type="ECO:0000256" key="2">
    <source>
        <dbReference type="ARBA" id="ARBA00023002"/>
    </source>
</evidence>
<dbReference type="InterPro" id="IPR003099">
    <property type="entry name" value="Prephen_DH"/>
</dbReference>
<evidence type="ECO:0000259" key="4">
    <source>
        <dbReference type="PROSITE" id="PS51176"/>
    </source>
</evidence>
<dbReference type="Gene3D" id="3.40.50.720">
    <property type="entry name" value="NAD(P)-binding Rossmann-like Domain"/>
    <property type="match status" value="1"/>
</dbReference>
<gene>
    <name evidence="5" type="ORF">LNP07_04755</name>
</gene>
<dbReference type="PANTHER" id="PTHR21363:SF0">
    <property type="entry name" value="PREPHENATE DEHYDROGENASE [NADP(+)]"/>
    <property type="match status" value="1"/>
</dbReference>
<comment type="pathway">
    <text evidence="3">Amino-acid biosynthesis.</text>
</comment>
<comment type="similarity">
    <text evidence="1">Belongs to the prephenate/arogenate dehydrogenase family.</text>
</comment>
<dbReference type="PROSITE" id="PS51176">
    <property type="entry name" value="PDH_ADH"/>
    <property type="match status" value="1"/>
</dbReference>
<evidence type="ECO:0000313" key="5">
    <source>
        <dbReference type="EMBL" id="MCK8624822.1"/>
    </source>
</evidence>
<dbReference type="InterPro" id="IPR036291">
    <property type="entry name" value="NAD(P)-bd_dom_sf"/>
</dbReference>
<name>A0ABT0I277_9LACO</name>
<dbReference type="PANTHER" id="PTHR21363">
    <property type="entry name" value="PREPHENATE DEHYDROGENASE"/>
    <property type="match status" value="1"/>
</dbReference>
<organism evidence="5 6">
    <name type="scientific">Apilactobacillus xinyiensis</name>
    <dbReference type="NCBI Taxonomy" id="2841032"/>
    <lineage>
        <taxon>Bacteria</taxon>
        <taxon>Bacillati</taxon>
        <taxon>Bacillota</taxon>
        <taxon>Bacilli</taxon>
        <taxon>Lactobacillales</taxon>
        <taxon>Lactobacillaceae</taxon>
        <taxon>Apilactobacillus</taxon>
    </lineage>
</organism>
<dbReference type="Proteomes" id="UP001522905">
    <property type="component" value="Unassembled WGS sequence"/>
</dbReference>
<reference evidence="5 6" key="1">
    <citation type="submission" date="2021-11" db="EMBL/GenBank/DDBJ databases">
        <title>Comparative genomics of bee honey and flower isolates.</title>
        <authorList>
            <person name="Bechtner J.D."/>
            <person name="Gallus M.K."/>
            <person name="Ehrmann M."/>
        </authorList>
    </citation>
    <scope>NUCLEOTIDE SEQUENCE [LARGE SCALE GENOMIC DNA]</scope>
    <source>
        <strain evidence="5 6">M161</strain>
    </source>
</reference>
<dbReference type="EMBL" id="JAJIAO010000004">
    <property type="protein sequence ID" value="MCK8624822.1"/>
    <property type="molecule type" value="Genomic_DNA"/>
</dbReference>